<reference evidence="1 2" key="1">
    <citation type="journal article" date="2021" name="Sci. Rep.">
        <title>The distribution of antibiotic resistance genes in chicken gut microbiota commensals.</title>
        <authorList>
            <person name="Juricova H."/>
            <person name="Matiasovicova J."/>
            <person name="Kubasova T."/>
            <person name="Cejkova D."/>
            <person name="Rychlik I."/>
        </authorList>
    </citation>
    <scope>NUCLEOTIDE SEQUENCE [LARGE SCALE GENOMIC DNA]</scope>
    <source>
        <strain evidence="1 2">An819</strain>
    </source>
</reference>
<proteinExistence type="predicted"/>
<dbReference type="EMBL" id="JACJJL010000055">
    <property type="protein sequence ID" value="MBM6663144.1"/>
    <property type="molecule type" value="Genomic_DNA"/>
</dbReference>
<gene>
    <name evidence="1" type="ORF">H6B30_15595</name>
</gene>
<accession>A0A939B660</accession>
<evidence type="ECO:0000313" key="1">
    <source>
        <dbReference type="EMBL" id="MBM6663144.1"/>
    </source>
</evidence>
<dbReference type="AlphaFoldDB" id="A0A939B660"/>
<evidence type="ECO:0000313" key="2">
    <source>
        <dbReference type="Proteomes" id="UP000764045"/>
    </source>
</evidence>
<dbReference type="Proteomes" id="UP000764045">
    <property type="component" value="Unassembled WGS sequence"/>
</dbReference>
<comment type="caution">
    <text evidence="1">The sequence shown here is derived from an EMBL/GenBank/DDBJ whole genome shotgun (WGS) entry which is preliminary data.</text>
</comment>
<keyword evidence="2" id="KW-1185">Reference proteome</keyword>
<name>A0A939B660_9BACT</name>
<sequence length="447" mass="46967">MSVSVSVFGQLAQRRGGALPQAAAPEVSVQSELAQPREAQGSVVFSYDYPDGLSCLGTHPRDESPVCNYLSPNSLVNGKHFLWAPQGKKVKYECPGPSVAVGFSWTLPGTAEKTAVGRAAAATYTAPGAYPFPELVAYDADGGRLSYRADGELLVGGVAEITTANCRKWGETYRLGSYPLSGGAGSIGGTNSAGMDGYGNLFMTSQAGAHITGVNVYFVAKPARYEAGQQLLLRVWYPSEGSDGNMVLNGLPLEVAYLPVADIREARPGECSARGAAVGEFRFDRPLQIWDKPLFFVTVEGFGSDLSKADIRMLTEVDGQSMAEEQASGLLAHNSFVSYKGYGYTIPVNYFGTPLGASFMICPVIDNGIGHAVGAASPATRFKADGLRLAVERADGVEARLADLSGAVVAVAPMVGGRATLNAPRRGLYLLRVVCRGGGSSVAKVVL</sequence>
<dbReference type="RefSeq" id="WP_205112185.1">
    <property type="nucleotide sequence ID" value="NZ_JACJJL010000055.1"/>
</dbReference>
<organism evidence="1 2">
    <name type="scientific">Marseilla massiliensis</name>
    <dbReference type="NCBI Taxonomy" id="1841864"/>
    <lineage>
        <taxon>Bacteria</taxon>
        <taxon>Pseudomonadati</taxon>
        <taxon>Bacteroidota</taxon>
        <taxon>Bacteroidia</taxon>
        <taxon>Bacteroidales</taxon>
        <taxon>Prevotellaceae</taxon>
        <taxon>Marseilla</taxon>
    </lineage>
</organism>
<protein>
    <submittedName>
        <fullName evidence="1">Uncharacterized protein</fullName>
    </submittedName>
</protein>